<dbReference type="Proteomes" id="UP001181693">
    <property type="component" value="Unassembled WGS sequence"/>
</dbReference>
<reference evidence="1" key="1">
    <citation type="thesis" date="2020" institute="ProQuest LLC" country="789 East Eisenhower Parkway, Ann Arbor, MI, USA">
        <title>Comparative Genomics and Chromosome Evolution.</title>
        <authorList>
            <person name="Mudd A.B."/>
        </authorList>
    </citation>
    <scope>NUCLEOTIDE SEQUENCE</scope>
    <source>
        <strain evidence="1">1538</strain>
        <tissue evidence="1">Blood</tissue>
    </source>
</reference>
<dbReference type="EMBL" id="DYDO01000001">
    <property type="protein sequence ID" value="DBA34316.1"/>
    <property type="molecule type" value="Genomic_DNA"/>
</dbReference>
<proteinExistence type="predicted"/>
<evidence type="ECO:0000313" key="1">
    <source>
        <dbReference type="EMBL" id="DBA34316.1"/>
    </source>
</evidence>
<evidence type="ECO:0000313" key="2">
    <source>
        <dbReference type="Proteomes" id="UP001181693"/>
    </source>
</evidence>
<name>A0AAV3AZ86_PYXAD</name>
<accession>A0AAV3AZ86</accession>
<organism evidence="1 2">
    <name type="scientific">Pyxicephalus adspersus</name>
    <name type="common">African bullfrog</name>
    <dbReference type="NCBI Taxonomy" id="30357"/>
    <lineage>
        <taxon>Eukaryota</taxon>
        <taxon>Metazoa</taxon>
        <taxon>Chordata</taxon>
        <taxon>Craniata</taxon>
        <taxon>Vertebrata</taxon>
        <taxon>Euteleostomi</taxon>
        <taxon>Amphibia</taxon>
        <taxon>Batrachia</taxon>
        <taxon>Anura</taxon>
        <taxon>Neobatrachia</taxon>
        <taxon>Ranoidea</taxon>
        <taxon>Pyxicephalidae</taxon>
        <taxon>Pyxicephalinae</taxon>
        <taxon>Pyxicephalus</taxon>
    </lineage>
</organism>
<keyword evidence="2" id="KW-1185">Reference proteome</keyword>
<comment type="caution">
    <text evidence="1">The sequence shown here is derived from an EMBL/GenBank/DDBJ whole genome shotgun (WGS) entry which is preliminary data.</text>
</comment>
<gene>
    <name evidence="1" type="ORF">GDO54_001891</name>
</gene>
<protein>
    <submittedName>
        <fullName evidence="1">Uncharacterized protein</fullName>
    </submittedName>
</protein>
<sequence>MVGGVIAAGRRGEKRCFIDNAYLFNDDMLVLHYCLCSCIICHRLKARFAQTLAAAKHPTCIDGMSFH</sequence>
<dbReference type="AlphaFoldDB" id="A0AAV3AZ86"/>